<comment type="caution">
    <text evidence="2">The sequence shown here is derived from an EMBL/GenBank/DDBJ whole genome shotgun (WGS) entry which is preliminary data.</text>
</comment>
<name>A0ABP7RIX4_9SPHN</name>
<dbReference type="EMBL" id="BAAAZD010000001">
    <property type="protein sequence ID" value="GAA3998241.1"/>
    <property type="molecule type" value="Genomic_DNA"/>
</dbReference>
<proteinExistence type="predicted"/>
<evidence type="ECO:0000313" key="2">
    <source>
        <dbReference type="EMBL" id="GAA3998241.1"/>
    </source>
</evidence>
<gene>
    <name evidence="2" type="ORF">GCM10022211_04900</name>
</gene>
<keyword evidence="1" id="KW-0732">Signal</keyword>
<dbReference type="RefSeq" id="WP_344708573.1">
    <property type="nucleotide sequence ID" value="NZ_BAAAZD010000001.1"/>
</dbReference>
<protein>
    <recommendedName>
        <fullName evidence="4">Pentapeptide MXKDX repeat protein</fullName>
    </recommendedName>
</protein>
<evidence type="ECO:0000313" key="3">
    <source>
        <dbReference type="Proteomes" id="UP001501310"/>
    </source>
</evidence>
<accession>A0ABP7RIX4</accession>
<feature type="chain" id="PRO_5045398919" description="Pentapeptide MXKDX repeat protein" evidence="1">
    <location>
        <begin position="19"/>
        <end position="92"/>
    </location>
</feature>
<evidence type="ECO:0008006" key="4">
    <source>
        <dbReference type="Google" id="ProtNLM"/>
    </source>
</evidence>
<evidence type="ECO:0000256" key="1">
    <source>
        <dbReference type="SAM" id="SignalP"/>
    </source>
</evidence>
<sequence>MRALILVAGAALSLAACGSNRDEAVNADANMMAADNMATMDANMMGTDANMMAADNMGGMDGNMATNGMTEANMMANDMNTNDRDTNLANGM</sequence>
<dbReference type="PROSITE" id="PS51257">
    <property type="entry name" value="PROKAR_LIPOPROTEIN"/>
    <property type="match status" value="1"/>
</dbReference>
<organism evidence="2 3">
    <name type="scientific">Sphingomonas humi</name>
    <dbReference type="NCBI Taxonomy" id="335630"/>
    <lineage>
        <taxon>Bacteria</taxon>
        <taxon>Pseudomonadati</taxon>
        <taxon>Pseudomonadota</taxon>
        <taxon>Alphaproteobacteria</taxon>
        <taxon>Sphingomonadales</taxon>
        <taxon>Sphingomonadaceae</taxon>
        <taxon>Sphingomonas</taxon>
    </lineage>
</organism>
<dbReference type="Proteomes" id="UP001501310">
    <property type="component" value="Unassembled WGS sequence"/>
</dbReference>
<keyword evidence="3" id="KW-1185">Reference proteome</keyword>
<feature type="signal peptide" evidence="1">
    <location>
        <begin position="1"/>
        <end position="18"/>
    </location>
</feature>
<reference evidence="3" key="1">
    <citation type="journal article" date="2019" name="Int. J. Syst. Evol. Microbiol.">
        <title>The Global Catalogue of Microorganisms (GCM) 10K type strain sequencing project: providing services to taxonomists for standard genome sequencing and annotation.</title>
        <authorList>
            <consortium name="The Broad Institute Genomics Platform"/>
            <consortium name="The Broad Institute Genome Sequencing Center for Infectious Disease"/>
            <person name="Wu L."/>
            <person name="Ma J."/>
        </authorList>
    </citation>
    <scope>NUCLEOTIDE SEQUENCE [LARGE SCALE GENOMIC DNA]</scope>
    <source>
        <strain evidence="3">JCM 16603</strain>
    </source>
</reference>